<dbReference type="OrthoDB" id="9805918at2"/>
<dbReference type="InterPro" id="IPR006073">
    <property type="entry name" value="GTP-bd"/>
</dbReference>
<dbReference type="CDD" id="cd04164">
    <property type="entry name" value="trmE"/>
    <property type="match status" value="1"/>
</dbReference>
<dbReference type="Pfam" id="PF10396">
    <property type="entry name" value="TrmE_N"/>
    <property type="match status" value="1"/>
</dbReference>
<dbReference type="SUPFAM" id="SSF103025">
    <property type="entry name" value="Folate-binding domain"/>
    <property type="match status" value="1"/>
</dbReference>
<dbReference type="GO" id="GO:0002098">
    <property type="term" value="P:tRNA wobble uridine modification"/>
    <property type="evidence" value="ECO:0007669"/>
    <property type="project" value="TreeGrafter"/>
</dbReference>
<evidence type="ECO:0000313" key="4">
    <source>
        <dbReference type="Proteomes" id="UP000189674"/>
    </source>
</evidence>
<dbReference type="InterPro" id="IPR031168">
    <property type="entry name" value="G_TrmE"/>
</dbReference>
<organism evidence="3 4">
    <name type="scientific">Anaerohalosphaera lusitana</name>
    <dbReference type="NCBI Taxonomy" id="1936003"/>
    <lineage>
        <taxon>Bacteria</taxon>
        <taxon>Pseudomonadati</taxon>
        <taxon>Planctomycetota</taxon>
        <taxon>Phycisphaerae</taxon>
        <taxon>Sedimentisphaerales</taxon>
        <taxon>Anaerohalosphaeraceae</taxon>
        <taxon>Anaerohalosphaera</taxon>
    </lineage>
</organism>
<dbReference type="EMBL" id="CP019791">
    <property type="protein sequence ID" value="AQT69894.1"/>
    <property type="molecule type" value="Genomic_DNA"/>
</dbReference>
<evidence type="ECO:0000259" key="2">
    <source>
        <dbReference type="Pfam" id="PF10396"/>
    </source>
</evidence>
<evidence type="ECO:0000313" key="3">
    <source>
        <dbReference type="EMBL" id="AQT69894.1"/>
    </source>
</evidence>
<feature type="domain" description="GTP-binding protein TrmE N-terminal" evidence="2">
    <location>
        <begin position="7"/>
        <end position="100"/>
    </location>
</feature>
<dbReference type="Pfam" id="PF01926">
    <property type="entry name" value="MMR_HSR1"/>
    <property type="match status" value="1"/>
</dbReference>
<dbReference type="InterPro" id="IPR027368">
    <property type="entry name" value="MnmE_dom2"/>
</dbReference>
<protein>
    <submittedName>
        <fullName evidence="3">tRNA modification GTPase MnmE</fullName>
        <ecNumber evidence="3">3.6.5.-</ecNumber>
    </submittedName>
</protein>
<dbReference type="InterPro" id="IPR027266">
    <property type="entry name" value="TrmE/GcvT-like"/>
</dbReference>
<dbReference type="RefSeq" id="WP_146663535.1">
    <property type="nucleotide sequence ID" value="NZ_CP019791.1"/>
</dbReference>
<dbReference type="Gene3D" id="3.40.50.300">
    <property type="entry name" value="P-loop containing nucleotide triphosphate hydrolases"/>
    <property type="match status" value="1"/>
</dbReference>
<dbReference type="NCBIfam" id="TIGR00231">
    <property type="entry name" value="small_GTP"/>
    <property type="match status" value="1"/>
</dbReference>
<keyword evidence="4" id="KW-1185">Reference proteome</keyword>
<keyword evidence="3" id="KW-0378">Hydrolase</keyword>
<gene>
    <name evidence="3" type="primary">mnmE_2</name>
    <name evidence="3" type="ORF">STSP2_03094</name>
</gene>
<name>A0A1U9NQ84_9BACT</name>
<dbReference type="PANTHER" id="PTHR42714">
    <property type="entry name" value="TRNA MODIFICATION GTPASE GTPBP3"/>
    <property type="match status" value="1"/>
</dbReference>
<dbReference type="Proteomes" id="UP000189674">
    <property type="component" value="Chromosome"/>
</dbReference>
<sequence>MSSLVFAAVVTGRGVSAIASVEVRGAGAARVLGEMFRTGGGEARAFEAGRLYTGDIVAGERVLDNVVVAVRGEDDIAINCHGNPLIVEEIVRELAGRGVQVIEAEELVKDKRRGESMIAAESRVVQCRAATLVGAEIAAYQTGDGLAAVVERWSDEIERGELGKVRADCGELLAVSERARLFVEGCRIVLAGPPNGGKSTLMNTLAGRQRSIVTEQAGTTRDWVSSDFRIGGLAVELVDTAGLDEVLAGGDVLEERAQQRTKELIEGADMVLYVVDASEGRRIERTGLEGLGRCAVAVLNKADLGRKLGVEDVGYEFDGAVEMSAVQGSGVDELCGEIMRVLEVEDYKIGQAAAITDRQRVLLERLLEAGDAEKAKLLIAELRDGEI</sequence>
<dbReference type="EC" id="3.6.5.-" evidence="3"/>
<proteinExistence type="predicted"/>
<dbReference type="GO" id="GO:0005737">
    <property type="term" value="C:cytoplasm"/>
    <property type="evidence" value="ECO:0007669"/>
    <property type="project" value="TreeGrafter"/>
</dbReference>
<dbReference type="KEGG" id="alus:STSP2_03094"/>
<dbReference type="GO" id="GO:0016787">
    <property type="term" value="F:hydrolase activity"/>
    <property type="evidence" value="ECO:0007669"/>
    <property type="project" value="UniProtKB-KW"/>
</dbReference>
<dbReference type="InterPro" id="IPR005225">
    <property type="entry name" value="Small_GTP-bd"/>
</dbReference>
<dbReference type="GO" id="GO:0005525">
    <property type="term" value="F:GTP binding"/>
    <property type="evidence" value="ECO:0007669"/>
    <property type="project" value="InterPro"/>
</dbReference>
<accession>A0A1U9NQ84</accession>
<dbReference type="AlphaFoldDB" id="A0A1U9NQ84"/>
<dbReference type="GO" id="GO:0030488">
    <property type="term" value="P:tRNA methylation"/>
    <property type="evidence" value="ECO:0007669"/>
    <property type="project" value="TreeGrafter"/>
</dbReference>
<dbReference type="InterPro" id="IPR027417">
    <property type="entry name" value="P-loop_NTPase"/>
</dbReference>
<dbReference type="Gene3D" id="1.20.120.430">
    <property type="entry name" value="tRNA modification GTPase MnmE domain 2"/>
    <property type="match status" value="1"/>
</dbReference>
<dbReference type="InterPro" id="IPR018948">
    <property type="entry name" value="GTP-bd_TrmE_N"/>
</dbReference>
<dbReference type="SUPFAM" id="SSF52540">
    <property type="entry name" value="P-loop containing nucleoside triphosphate hydrolases"/>
    <property type="match status" value="1"/>
</dbReference>
<dbReference type="STRING" id="1936003.STSP2_03094"/>
<evidence type="ECO:0000259" key="1">
    <source>
        <dbReference type="Pfam" id="PF01926"/>
    </source>
</evidence>
<dbReference type="Gene3D" id="3.30.1360.120">
    <property type="entry name" value="Probable tRNA modification gtpase trme, domain 1"/>
    <property type="match status" value="1"/>
</dbReference>
<feature type="domain" description="G" evidence="1">
    <location>
        <begin position="187"/>
        <end position="291"/>
    </location>
</feature>
<dbReference type="PANTHER" id="PTHR42714:SF2">
    <property type="entry name" value="TRNA MODIFICATION GTPASE GTPBP3, MITOCHONDRIAL"/>
    <property type="match status" value="1"/>
</dbReference>
<reference evidence="4" key="1">
    <citation type="submission" date="2017-02" db="EMBL/GenBank/DDBJ databases">
        <title>Comparative genomics and description of representatives of a novel lineage of planctomycetes thriving in anoxic sediments.</title>
        <authorList>
            <person name="Spring S."/>
            <person name="Bunk B."/>
            <person name="Sproer C."/>
        </authorList>
    </citation>
    <scope>NUCLEOTIDE SEQUENCE [LARGE SCALE GENOMIC DNA]</scope>
    <source>
        <strain evidence="4">ST-NAGAB-D1</strain>
    </source>
</reference>